<dbReference type="EMBL" id="QRAN01000005">
    <property type="protein sequence ID" value="RLQ22712.1"/>
    <property type="molecule type" value="Genomic_DNA"/>
</dbReference>
<keyword evidence="2" id="KW-0472">Membrane</keyword>
<dbReference type="Pfam" id="PF08487">
    <property type="entry name" value="VIT"/>
    <property type="match status" value="1"/>
</dbReference>
<feature type="domain" description="VWFA" evidence="3">
    <location>
        <begin position="356"/>
        <end position="532"/>
    </location>
</feature>
<sequence>MHAYRHKQLLSRDIQRFGGVSFWLLFRCLPALVLAALSLFILSAATARAESSLTEPGGGQLMLRNAQGQSIAAVAQHTSVQLEITGMVAIVTLEQQFSNRSSEWVEGVYAFPLPEQAAVRSMEMRVGERRIIGEIRERVAAQDIYRQAKAAGKKASLVEQQRPNLFSNRVANIAPGESVSVKLEYVQEVSYDAGQFSLRLPTTITPRYIPGISAGRNLSAGGETVAVLPGLGWAQPTQQVPDADQVTPLLYPREGDDNTPLNPMTLSARLDMGMPLAEVQSPYHDIALSRRAGVYEIALAAGVAEMDRDFVLRWTPVSANAPSAAFFTERVGGEYYGLLLLVPPTPERAPEPAPREIVFVIDTSGSMGGVSIRQARASLVRALGHLRPEDRFNIIQFNSSHHALFRRALPASRHNLQLAAEYVRHLQATGGTEMMPALQTALTANVAADELHPQPVLRQVIFITDGAVGNERELYAEIAQRLGPSRLFTVGIGSAPNSWFMRKAAEFGRGSYTYISDVDEVGATMDALFRQLSAPVATALTVDWPAGAEAWPASLPDLYQGEPLRVAVKLGAELPDADLLVRGRVGGQEWGTTLRFFPGADPARAPDHPGVASVWARRKIAALLDMRVYGKDDDWVRGQVLPLALEHSLMSPYTSFVAVEQQPARPLDRALDSHPVPNTRPNGQSPQTFAYPNTATTAAANVWLGSFLLLLGLFARAFREED</sequence>
<feature type="transmembrane region" description="Helical" evidence="2">
    <location>
        <begin position="20"/>
        <end position="42"/>
    </location>
</feature>
<dbReference type="SMART" id="SM00609">
    <property type="entry name" value="VIT"/>
    <property type="match status" value="1"/>
</dbReference>
<organism evidence="5 6">
    <name type="scientific">Seongchinamella sediminis</name>
    <dbReference type="NCBI Taxonomy" id="2283635"/>
    <lineage>
        <taxon>Bacteria</taxon>
        <taxon>Pseudomonadati</taxon>
        <taxon>Pseudomonadota</taxon>
        <taxon>Gammaproteobacteria</taxon>
        <taxon>Cellvibrionales</taxon>
        <taxon>Halieaceae</taxon>
        <taxon>Seongchinamella</taxon>
    </lineage>
</organism>
<evidence type="ECO:0000259" key="4">
    <source>
        <dbReference type="PROSITE" id="PS51468"/>
    </source>
</evidence>
<dbReference type="InterPro" id="IPR002035">
    <property type="entry name" value="VWF_A"/>
</dbReference>
<dbReference type="SUPFAM" id="SSF53300">
    <property type="entry name" value="vWA-like"/>
    <property type="match status" value="1"/>
</dbReference>
<feature type="region of interest" description="Disordered" evidence="1">
    <location>
        <begin position="668"/>
        <end position="687"/>
    </location>
</feature>
<accession>A0A3L7E362</accession>
<comment type="caution">
    <text evidence="5">The sequence shown here is derived from an EMBL/GenBank/DDBJ whole genome shotgun (WGS) entry which is preliminary data.</text>
</comment>
<evidence type="ECO:0000256" key="2">
    <source>
        <dbReference type="SAM" id="Phobius"/>
    </source>
</evidence>
<dbReference type="AlphaFoldDB" id="A0A3L7E362"/>
<protein>
    <submittedName>
        <fullName evidence="5">Marine proteobacterial sortase target protein</fullName>
    </submittedName>
</protein>
<dbReference type="InterPro" id="IPR036465">
    <property type="entry name" value="vWFA_dom_sf"/>
</dbReference>
<dbReference type="PANTHER" id="PTHR45737:SF6">
    <property type="entry name" value="VON WILLEBRAND FACTOR A DOMAIN-CONTAINING PROTEIN 5A"/>
    <property type="match status" value="1"/>
</dbReference>
<dbReference type="InterPro" id="IPR013694">
    <property type="entry name" value="VIT"/>
</dbReference>
<evidence type="ECO:0000256" key="1">
    <source>
        <dbReference type="SAM" id="MobiDB-lite"/>
    </source>
</evidence>
<feature type="domain" description="VIT" evidence="4">
    <location>
        <begin position="59"/>
        <end position="187"/>
    </location>
</feature>
<evidence type="ECO:0000313" key="6">
    <source>
        <dbReference type="Proteomes" id="UP000265509"/>
    </source>
</evidence>
<dbReference type="PROSITE" id="PS51468">
    <property type="entry name" value="VIT"/>
    <property type="match status" value="1"/>
</dbReference>
<dbReference type="NCBIfam" id="TIGR03788">
    <property type="entry name" value="marine_srt_targ"/>
    <property type="match status" value="1"/>
</dbReference>
<keyword evidence="6" id="KW-1185">Reference proteome</keyword>
<dbReference type="Pfam" id="PF13768">
    <property type="entry name" value="VWA_3"/>
    <property type="match status" value="1"/>
</dbReference>
<dbReference type="PANTHER" id="PTHR45737">
    <property type="entry name" value="VON WILLEBRAND FACTOR A DOMAIN-CONTAINING PROTEIN 5A"/>
    <property type="match status" value="1"/>
</dbReference>
<dbReference type="Proteomes" id="UP000265509">
    <property type="component" value="Unassembled WGS sequence"/>
</dbReference>
<gene>
    <name evidence="5" type="ORF">DWB85_06950</name>
</gene>
<dbReference type="Gene3D" id="3.40.50.410">
    <property type="entry name" value="von Willebrand factor, type A domain"/>
    <property type="match status" value="1"/>
</dbReference>
<dbReference type="OrthoDB" id="9784383at2"/>
<proteinExistence type="predicted"/>
<dbReference type="InterPro" id="IPR022440">
    <property type="entry name" value="CHP03788"/>
</dbReference>
<dbReference type="PROSITE" id="PS50234">
    <property type="entry name" value="VWFA"/>
    <property type="match status" value="1"/>
</dbReference>
<keyword evidence="2" id="KW-0812">Transmembrane</keyword>
<dbReference type="SMART" id="SM00327">
    <property type="entry name" value="VWA"/>
    <property type="match status" value="1"/>
</dbReference>
<evidence type="ECO:0000259" key="3">
    <source>
        <dbReference type="PROSITE" id="PS50234"/>
    </source>
</evidence>
<keyword evidence="2" id="KW-1133">Transmembrane helix</keyword>
<name>A0A3L7E362_9GAMM</name>
<reference evidence="5 6" key="1">
    <citation type="submission" date="2018-07" db="EMBL/GenBank/DDBJ databases">
        <title>Halioglobus sp. genome submission.</title>
        <authorList>
            <person name="Ye M.-Q."/>
            <person name="Du Z.-J."/>
        </authorList>
    </citation>
    <scope>NUCLEOTIDE SEQUENCE [LARGE SCALE GENOMIC DNA]</scope>
    <source>
        <strain evidence="5 6">U0301</strain>
    </source>
</reference>
<evidence type="ECO:0000313" key="5">
    <source>
        <dbReference type="EMBL" id="RLQ22712.1"/>
    </source>
</evidence>
<dbReference type="RefSeq" id="WP_117953483.1">
    <property type="nucleotide sequence ID" value="NZ_QRAN01000005.1"/>
</dbReference>